<feature type="transmembrane region" description="Helical" evidence="2">
    <location>
        <begin position="1183"/>
        <end position="1201"/>
    </location>
</feature>
<dbReference type="GeneID" id="9615645"/>
<dbReference type="RefSeq" id="XP_002951640.1">
    <property type="nucleotide sequence ID" value="XM_002951594.1"/>
</dbReference>
<sequence>MKWWWTAAQGSSPFPKEFALKAADADSIPNAYDLTIVERKGQAFCWGTAQYSSLSELKKKLLDPWHEVIYPILDDEGPAAAPSPRLSYSTDEAALRNAVWQRAAAGRATASGAETTSDPLPPPLQRRANLLVDMFGGVIAHSAAPESLCWWEPSPFFPLSRGGLRQLPNLLPLHAAAHRDRQDLLLAAVVRDVTEANGMVAAAAAAGEVAHTVDIALAAGQLQNQPRFFLVVAGEATATAAASSHIAGIADKAGRLLSGSGISAAAMDESTTAAATEEVVQLRPLRTGTSPAAVAALWEFVLIAVVAAGAGDADDDMGFGMPPAATATAVEAATPGAANGGEEHEPTAGAAAAAAAELLLDLLCTNWAGLQEGTLVCSLPFRQLQLCSTADRRSEHPPPPPSSSQHSRTAAGKAVVPPGGYPAATATATGAVTDLLRLYLDCTADAMAYGVDSAPVSGDGDDGKDTAFGHTVEEKGGAVAAIPVGSSAAAAAAAAKVGTRESNSLLSRARAAVAAALSWLPPRRRPGLAELLLPPLPLTTATAAADNCNRLRPCNDAANNGSNEKLPGAGSVRRGDRQQRPSGLWIPAVRQPAPLTSRRSQQQQLRRPDDYLLWPPQRHPPAARWGLLDARAAAATATVAVAEVESDARSLAAVPEMQSPYARAAEQAARSLGGAAAGSRAAAADDAPAVAAPAAAPTAVVPLSLPGLQHLPAEAAAALERAFMDAAAAAAADTARWKSHLGSRPVPAGTTTAAAPGVYLSRGAAAAAAAAAPAVTGVAMARPQDAPSARSTAAGAVAITATSGSQEGSAALASSPPPPPPPLARPGGTRLGQLSPETAGPVLATFRQAASSGYRTYHLGSAPAPVLRPTAVTPPPPPPLQPAPAGRGSFFGGCCDGVGGGSSCRGAAAAAAVAFPSGDGGGSGDTACLNNSNNLTRPPVRSSPLHRHSGYPFSDEEHRAHALAPPPPPPVPSPWFGASSHAANRLEGKGDVRMEQYQDFVRHSQRPHDIPAVTTLSCHVSSNGVGLPRRSRNSHLLIHIPTAQHSGSRTKPRTQSQHTEQAPTAIPRLIMANISSTIHILKRPSKIPQKIPQKLLGGKLTTLHSRAVPPATGPAAVTGSSRRIRFTPCKPAAPPSPSPSPSPSLPLERFPTPRVTVPSSGGSVAAATAAEGGAGDAAAGPTGGSALAVMVATFASLAAEVAASRGPWVVCAAAFFSFLSFLFLFIEEVVFEGRPLVGFAAASVVVAVVVADDRKHRCTAWAWHRGERQTETEPC</sequence>
<feature type="transmembrane region" description="Helical" evidence="2">
    <location>
        <begin position="1208"/>
        <end position="1226"/>
    </location>
</feature>
<dbReference type="InterPro" id="IPR051412">
    <property type="entry name" value="Formin_Homology_Diaphanous_sf"/>
</dbReference>
<dbReference type="InParanoid" id="D8TYU0"/>
<feature type="region of interest" description="Disordered" evidence="1">
    <location>
        <begin position="935"/>
        <end position="962"/>
    </location>
</feature>
<organism evidence="4">
    <name type="scientific">Volvox carteri f. nagariensis</name>
    <dbReference type="NCBI Taxonomy" id="3068"/>
    <lineage>
        <taxon>Eukaryota</taxon>
        <taxon>Viridiplantae</taxon>
        <taxon>Chlorophyta</taxon>
        <taxon>core chlorophytes</taxon>
        <taxon>Chlorophyceae</taxon>
        <taxon>CS clade</taxon>
        <taxon>Chlamydomonadales</taxon>
        <taxon>Volvocaceae</taxon>
        <taxon>Volvox</taxon>
    </lineage>
</organism>
<dbReference type="KEGG" id="vcn:VOLCADRAFT_92183"/>
<evidence type="ECO:0000256" key="2">
    <source>
        <dbReference type="SAM" id="Phobius"/>
    </source>
</evidence>
<keyword evidence="4" id="KW-1185">Reference proteome</keyword>
<dbReference type="GO" id="GO:0005884">
    <property type="term" value="C:actin filament"/>
    <property type="evidence" value="ECO:0007669"/>
    <property type="project" value="TreeGrafter"/>
</dbReference>
<feature type="region of interest" description="Disordered" evidence="1">
    <location>
        <begin position="554"/>
        <end position="615"/>
    </location>
</feature>
<feature type="compositionally biased region" description="Pro residues" evidence="1">
    <location>
        <begin position="1131"/>
        <end position="1144"/>
    </location>
</feature>
<evidence type="ECO:0000256" key="1">
    <source>
        <dbReference type="SAM" id="MobiDB-lite"/>
    </source>
</evidence>
<feature type="region of interest" description="Disordered" evidence="1">
    <location>
        <begin position="390"/>
        <end position="416"/>
    </location>
</feature>
<dbReference type="GO" id="GO:0030041">
    <property type="term" value="P:actin filament polymerization"/>
    <property type="evidence" value="ECO:0007669"/>
    <property type="project" value="TreeGrafter"/>
</dbReference>
<feature type="region of interest" description="Disordered" evidence="1">
    <location>
        <begin position="1105"/>
        <end position="1162"/>
    </location>
</feature>
<feature type="compositionally biased region" description="Pro residues" evidence="1">
    <location>
        <begin position="815"/>
        <end position="824"/>
    </location>
</feature>
<reference evidence="3 4" key="1">
    <citation type="journal article" date="2010" name="Science">
        <title>Genomic analysis of organismal complexity in the multicellular green alga Volvox carteri.</title>
        <authorList>
            <person name="Prochnik S.E."/>
            <person name="Umen J."/>
            <person name="Nedelcu A.M."/>
            <person name="Hallmann A."/>
            <person name="Miller S.M."/>
            <person name="Nishii I."/>
            <person name="Ferris P."/>
            <person name="Kuo A."/>
            <person name="Mitros T."/>
            <person name="Fritz-Laylin L.K."/>
            <person name="Hellsten U."/>
            <person name="Chapman J."/>
            <person name="Simakov O."/>
            <person name="Rensing S.A."/>
            <person name="Terry A."/>
            <person name="Pangilinan J."/>
            <person name="Kapitonov V."/>
            <person name="Jurka J."/>
            <person name="Salamov A."/>
            <person name="Shapiro H."/>
            <person name="Schmutz J."/>
            <person name="Grimwood J."/>
            <person name="Lindquist E."/>
            <person name="Lucas S."/>
            <person name="Grigoriev I.V."/>
            <person name="Schmitt R."/>
            <person name="Kirk D."/>
            <person name="Rokhsar D.S."/>
        </authorList>
    </citation>
    <scope>NUCLEOTIDE SEQUENCE [LARGE SCALE GENOMIC DNA]</scope>
    <source>
        <strain evidence="4">f. Nagariensis / Eve</strain>
    </source>
</reference>
<name>D8TYU0_VOLCA</name>
<keyword evidence="2" id="KW-1133">Transmembrane helix</keyword>
<dbReference type="OrthoDB" id="10691223at2759"/>
<proteinExistence type="predicted"/>
<dbReference type="EMBL" id="GL378345">
    <property type="protein sequence ID" value="EFJ47451.1"/>
    <property type="molecule type" value="Genomic_DNA"/>
</dbReference>
<accession>D8TYU0</accession>
<feature type="region of interest" description="Disordered" evidence="1">
    <location>
        <begin position="800"/>
        <end position="836"/>
    </location>
</feature>
<evidence type="ECO:0000313" key="3">
    <source>
        <dbReference type="EMBL" id="EFJ47451.1"/>
    </source>
</evidence>
<dbReference type="AlphaFoldDB" id="D8TYU0"/>
<feature type="transmembrane region" description="Helical" evidence="2">
    <location>
        <begin position="1232"/>
        <end position="1251"/>
    </location>
</feature>
<dbReference type="PANTHER" id="PTHR45691">
    <property type="entry name" value="PROTEIN DIAPHANOUS"/>
    <property type="match status" value="1"/>
</dbReference>
<keyword evidence="2" id="KW-0472">Membrane</keyword>
<feature type="compositionally biased region" description="Low complexity" evidence="1">
    <location>
        <begin position="1107"/>
        <end position="1119"/>
    </location>
</feature>
<gene>
    <name evidence="3" type="ORF">VOLCADRAFT_92183</name>
</gene>
<protein>
    <submittedName>
        <fullName evidence="3">Uncharacterized protein</fullName>
    </submittedName>
</protein>
<evidence type="ECO:0000313" key="4">
    <source>
        <dbReference type="Proteomes" id="UP000001058"/>
    </source>
</evidence>
<dbReference type="Proteomes" id="UP000001058">
    <property type="component" value="Unassembled WGS sequence"/>
</dbReference>
<keyword evidence="2" id="KW-0812">Transmembrane</keyword>
<dbReference type="PANTHER" id="PTHR45691:SF6">
    <property type="entry name" value="PROTEIN DIAPHANOUS"/>
    <property type="match status" value="1"/>
</dbReference>